<evidence type="ECO:0000259" key="8">
    <source>
        <dbReference type="Pfam" id="PF07715"/>
    </source>
</evidence>
<dbReference type="RefSeq" id="WP_160761756.1">
    <property type="nucleotide sequence ID" value="NZ_BAAADZ010000011.1"/>
</dbReference>
<keyword evidence="2 4" id="KW-0472">Membrane</keyword>
<dbReference type="Gene3D" id="2.170.130.10">
    <property type="entry name" value="TonB-dependent receptor, plug domain"/>
    <property type="match status" value="1"/>
</dbReference>
<feature type="domain" description="TonB-dependent receptor plug" evidence="8">
    <location>
        <begin position="76"/>
        <end position="190"/>
    </location>
</feature>
<dbReference type="OrthoDB" id="7051241at2"/>
<evidence type="ECO:0000256" key="5">
    <source>
        <dbReference type="SAM" id="MobiDB-lite"/>
    </source>
</evidence>
<organism evidence="10 11">
    <name type="scientific">Erythrobacter ramosus</name>
    <dbReference type="NCBI Taxonomy" id="35811"/>
    <lineage>
        <taxon>Bacteria</taxon>
        <taxon>Pseudomonadati</taxon>
        <taxon>Pseudomonadota</taxon>
        <taxon>Alphaproteobacteria</taxon>
        <taxon>Sphingomonadales</taxon>
        <taxon>Erythrobacteraceae</taxon>
        <taxon>Erythrobacter/Porphyrobacter group</taxon>
        <taxon>Erythrobacter</taxon>
    </lineage>
</organism>
<evidence type="ECO:0000313" key="11">
    <source>
        <dbReference type="Proteomes" id="UP000430021"/>
    </source>
</evidence>
<evidence type="ECO:0000313" key="10">
    <source>
        <dbReference type="EMBL" id="MXP39606.1"/>
    </source>
</evidence>
<keyword evidence="3" id="KW-0998">Cell outer membrane</keyword>
<feature type="chain" id="PRO_5026028384" evidence="6">
    <location>
        <begin position="30"/>
        <end position="1158"/>
    </location>
</feature>
<keyword evidence="10" id="KW-0675">Receptor</keyword>
<comment type="similarity">
    <text evidence="4">Belongs to the TonB-dependent receptor family.</text>
</comment>
<sequence length="1158" mass="125491">MKKFHSNSIKALAFSASAIAFVIANPAYAQDAEEPTQEEEEQVDVTAGEAAEPEAKTGNITVTGSRIVRDTYSSISPLQVLTTENQQAVGAFDPSQILQRSEAAAGQQIDATFNGFVLDNGPGSQTLNLRGLGADRTLLLVNGRRLSPAGVEGAPSNPSINLIPATLVDRFDILTDGASSVYGSDAVAGVVNVILRKDFDGLEVQANGDINPQGGGEDFTLSAAWGFNTDRAVFGIGAEWRRTDAILFDDRDFFAGCNKHYEIDQNGNIRTNDLQTDAVARSRSNGQIGTQIQPCKFGNIGGRIQLNNTRLGDVYFDGRQYGLTRGGQPIAGNTGVPFFSDNANAFLTPIDRNGDRLQDVDFINYAQVEPGRTFIPQQDVYNLFAYGEYTFEGDANLTPFFEASYSRSDVAVPNSGTPQFFPWVPAENRFNPCNQAAGGVDCRAIDNNFQQILPGQPNVGRLAPLGSLTSVAVRPIPFVRGDRNNFDVTQEQYRGVLGVRGDLPFIGSSWTFEASGVYSRSIGKSVRRGIREDKLAFALGIDPTADFGGSPPNTFDNNRDGIADDYISLTVSPMLLASTGVAAATPCNAAGLRNPGFVAPDLLQGCVPVNMFANSLYPSGGNPVGDFATQAERDYLFSDRSFNTVYEQTLISGYVTGDLFELPAGPVGVVFGAEWREDSITSNPNFVANNGLLWGFFADGGALGSKWIREAYGEIDLPLMAAKPLVEELTINLSGRITDEEFYGTNGTFSAKGGWRPVAPLLFKFSYGTSFRAPNLRENFLLSQSGFGNIADPCAIPTAAFSAATGYNAALDLRDPRILENCRREGRDPTRVGIDPLGLNVQQVTSTQVFSGGSLDIEPETSRSITTGFAFEEDWASGFEFAFNFNYYDIKLKQSIIEPSGQFIVDDCYSRLEGGRSPFCDRISASDQASARFLVTQVQSGFINLDSESVRGIDINTTFRYPVTVGGEEFDLQLNLTANHLIERSTTTRDALGNRFTDNFAGLFGFPSWIGRATFNVGYDDFLFTWQTRYIGRVEQSEAGRDPFSDAFGFGPNGQPTGFIANTCLGGGSRTNGVPDGIVAGDGIYCRNVGFAEEWFEHTASMRWDNGNFRIIAGVTNIFNNEPPLVDSAEVFAIANAAIGNGYNLNGREFFAQLLYRF</sequence>
<dbReference type="InterPro" id="IPR036942">
    <property type="entry name" value="Beta-barrel_TonB_sf"/>
</dbReference>
<gene>
    <name evidence="9" type="ORF">FHS52_002744</name>
    <name evidence="10" type="ORF">GRI59_13435</name>
</gene>
<dbReference type="EMBL" id="JACICE010000003">
    <property type="protein sequence ID" value="MBB3776752.1"/>
    <property type="molecule type" value="Genomic_DNA"/>
</dbReference>
<keyword evidence="12" id="KW-1185">Reference proteome</keyword>
<reference evidence="9 12" key="2">
    <citation type="submission" date="2020-08" db="EMBL/GenBank/DDBJ databases">
        <title>Genomic Encyclopedia of Type Strains, Phase IV (KMG-IV): sequencing the most valuable type-strain genomes for metagenomic binning, comparative biology and taxonomic classification.</title>
        <authorList>
            <person name="Goeker M."/>
        </authorList>
    </citation>
    <scope>NUCLEOTIDE SEQUENCE [LARGE SCALE GENOMIC DNA]</scope>
    <source>
        <strain evidence="9 12">DSM 8510</strain>
    </source>
</reference>
<dbReference type="PANTHER" id="PTHR47234:SF3">
    <property type="entry name" value="SECRETIN_TONB SHORT N-TERMINAL DOMAIN-CONTAINING PROTEIN"/>
    <property type="match status" value="1"/>
</dbReference>
<dbReference type="Pfam" id="PF07715">
    <property type="entry name" value="Plug"/>
    <property type="match status" value="1"/>
</dbReference>
<dbReference type="Pfam" id="PF00593">
    <property type="entry name" value="TonB_dep_Rec_b-barrel"/>
    <property type="match status" value="1"/>
</dbReference>
<protein>
    <submittedName>
        <fullName evidence="9">Iron complex outermembrane receptor protein</fullName>
    </submittedName>
    <submittedName>
        <fullName evidence="10">TonB-dependent receptor plug domain-containing protein</fullName>
    </submittedName>
</protein>
<evidence type="ECO:0000256" key="3">
    <source>
        <dbReference type="ARBA" id="ARBA00023237"/>
    </source>
</evidence>
<reference evidence="10 11" key="1">
    <citation type="submission" date="2019-12" db="EMBL/GenBank/DDBJ databases">
        <title>Genomic-based taxomic classification of the family Erythrobacteraceae.</title>
        <authorList>
            <person name="Xu L."/>
        </authorList>
    </citation>
    <scope>NUCLEOTIDE SEQUENCE [LARGE SCALE GENOMIC DNA]</scope>
    <source>
        <strain evidence="10 11">JCM 10282</strain>
    </source>
</reference>
<dbReference type="AlphaFoldDB" id="A0A6I4UMK3"/>
<comment type="subcellular location">
    <subcellularLocation>
        <location evidence="1 4">Cell outer membrane</location>
    </subcellularLocation>
</comment>
<evidence type="ECO:0000256" key="6">
    <source>
        <dbReference type="SAM" id="SignalP"/>
    </source>
</evidence>
<dbReference type="Proteomes" id="UP000548685">
    <property type="component" value="Unassembled WGS sequence"/>
</dbReference>
<keyword evidence="6" id="KW-0732">Signal</keyword>
<accession>A0A6I4UMK3</accession>
<feature type="compositionally biased region" description="Acidic residues" evidence="5">
    <location>
        <begin position="31"/>
        <end position="43"/>
    </location>
</feature>
<proteinExistence type="inferred from homology"/>
<evidence type="ECO:0000256" key="2">
    <source>
        <dbReference type="ARBA" id="ARBA00023136"/>
    </source>
</evidence>
<name>A0A6I4UMK3_9SPHN</name>
<feature type="domain" description="TonB-dependent receptor-like beta-barrel" evidence="7">
    <location>
        <begin position="624"/>
        <end position="1033"/>
    </location>
</feature>
<dbReference type="Gene3D" id="2.40.170.20">
    <property type="entry name" value="TonB-dependent receptor, beta-barrel domain"/>
    <property type="match status" value="1"/>
</dbReference>
<dbReference type="SUPFAM" id="SSF56935">
    <property type="entry name" value="Porins"/>
    <property type="match status" value="1"/>
</dbReference>
<dbReference type="Proteomes" id="UP000430021">
    <property type="component" value="Unassembled WGS sequence"/>
</dbReference>
<feature type="region of interest" description="Disordered" evidence="5">
    <location>
        <begin position="30"/>
        <end position="50"/>
    </location>
</feature>
<dbReference type="InterPro" id="IPR012910">
    <property type="entry name" value="Plug_dom"/>
</dbReference>
<dbReference type="GO" id="GO:0009279">
    <property type="term" value="C:cell outer membrane"/>
    <property type="evidence" value="ECO:0007669"/>
    <property type="project" value="UniProtKB-SubCell"/>
</dbReference>
<evidence type="ECO:0000259" key="7">
    <source>
        <dbReference type="Pfam" id="PF00593"/>
    </source>
</evidence>
<dbReference type="InterPro" id="IPR000531">
    <property type="entry name" value="Beta-barrel_TonB"/>
</dbReference>
<comment type="caution">
    <text evidence="10">The sequence shown here is derived from an EMBL/GenBank/DDBJ whole genome shotgun (WGS) entry which is preliminary data.</text>
</comment>
<dbReference type="PANTHER" id="PTHR47234">
    <property type="match status" value="1"/>
</dbReference>
<evidence type="ECO:0000256" key="1">
    <source>
        <dbReference type="ARBA" id="ARBA00004442"/>
    </source>
</evidence>
<evidence type="ECO:0000313" key="9">
    <source>
        <dbReference type="EMBL" id="MBB3776752.1"/>
    </source>
</evidence>
<keyword evidence="4" id="KW-0798">TonB box</keyword>
<dbReference type="InterPro" id="IPR037066">
    <property type="entry name" value="Plug_dom_sf"/>
</dbReference>
<dbReference type="EMBL" id="WTYB01000003">
    <property type="protein sequence ID" value="MXP39606.1"/>
    <property type="molecule type" value="Genomic_DNA"/>
</dbReference>
<evidence type="ECO:0000256" key="4">
    <source>
        <dbReference type="RuleBase" id="RU003357"/>
    </source>
</evidence>
<feature type="signal peptide" evidence="6">
    <location>
        <begin position="1"/>
        <end position="29"/>
    </location>
</feature>
<evidence type="ECO:0000313" key="12">
    <source>
        <dbReference type="Proteomes" id="UP000548685"/>
    </source>
</evidence>